<dbReference type="GO" id="GO:0032259">
    <property type="term" value="P:methylation"/>
    <property type="evidence" value="ECO:0007669"/>
    <property type="project" value="UniProtKB-KW"/>
</dbReference>
<dbReference type="InterPro" id="IPR002052">
    <property type="entry name" value="DNA_methylase_N6_adenine_CS"/>
</dbReference>
<evidence type="ECO:0000256" key="4">
    <source>
        <dbReference type="ARBA" id="ARBA00022691"/>
    </source>
</evidence>
<dbReference type="PROSITE" id="PS00092">
    <property type="entry name" value="N6_MTASE"/>
    <property type="match status" value="1"/>
</dbReference>
<proteinExistence type="inferred from homology"/>
<evidence type="ECO:0000259" key="6">
    <source>
        <dbReference type="Pfam" id="PF23186"/>
    </source>
</evidence>
<dbReference type="PANTHER" id="PTHR45875:SF1">
    <property type="entry name" value="METHYLTRANSFERASE N6AMT1"/>
    <property type="match status" value="1"/>
</dbReference>
<dbReference type="Pfam" id="PF23186">
    <property type="entry name" value="DUF7059"/>
    <property type="match status" value="1"/>
</dbReference>
<dbReference type="SUPFAM" id="SSF53335">
    <property type="entry name" value="S-adenosyl-L-methionine-dependent methyltransferases"/>
    <property type="match status" value="1"/>
</dbReference>
<comment type="similarity">
    <text evidence="1">Belongs to the eukaryotic/archaeal PrmC-related family.</text>
</comment>
<dbReference type="Gene3D" id="3.40.50.150">
    <property type="entry name" value="Vaccinia Virus protein VP39"/>
    <property type="match status" value="1"/>
</dbReference>
<feature type="domain" description="DUF7059" evidence="6">
    <location>
        <begin position="28"/>
        <end position="119"/>
    </location>
</feature>
<keyword evidence="2 7" id="KW-0489">Methyltransferase</keyword>
<dbReference type="GO" id="GO:0008168">
    <property type="term" value="F:methyltransferase activity"/>
    <property type="evidence" value="ECO:0007669"/>
    <property type="project" value="UniProtKB-KW"/>
</dbReference>
<sequence length="543" mass="59622">MAPTSVSPPPPLTEEPELLGTLREDLLAADYTNAGVAQLLGEEAVSALDREQVVPGQLRVTEALAEHRPGTAEHACAVLAAFWLLAVEVTAAQLDAALPRLGVHGLKRLRLVQVGDEDEALAAPTCDLRPYQVQQRHELSQQPREADLWVASDLSAHQVQGALPHDHVLGVGQASLTLAGITHRRRVGTALDIGTGCGIHVLHLLDHAERVVATDISARALDFTRFNLLLNAETLRLDPRRLSDRVELLHGSLLEPVAGRTFDLVVSNPPFVITPRRDGETDAERYTYRDAGRRGDSLMDELITSLPAVLNPSGTVQMLGNWEIEEGTDWSARPRTWVEQASSSAPVEAWFIQRDQQTPAQYAETWLRDASEERDIPGYRSRYHQYLQDFESRRIAGIGFGMIWLRRPALTDTGEPLRRFEEITSEVQQPLGPIIGQTVERCLAVAQDLEAELEQTLSVAPDVTEERYQRFGAPHPEVILARQGAGLRRARPISSAAAGFLSAADGEFTASQLITAVTALTETDEAALRAEVVDLYTDGFLHP</sequence>
<dbReference type="PANTHER" id="PTHR45875">
    <property type="entry name" value="METHYLTRANSFERASE N6AMT1"/>
    <property type="match status" value="1"/>
</dbReference>
<gene>
    <name evidence="7" type="ORF">RH857_12745</name>
</gene>
<dbReference type="InterPro" id="IPR029063">
    <property type="entry name" value="SAM-dependent_MTases_sf"/>
</dbReference>
<keyword evidence="8" id="KW-1185">Reference proteome</keyword>
<protein>
    <submittedName>
        <fullName evidence="7">Methyltransferase</fullName>
    </submittedName>
</protein>
<name>A0ABU1FWC8_9MICC</name>
<evidence type="ECO:0000313" key="8">
    <source>
        <dbReference type="Proteomes" id="UP001260872"/>
    </source>
</evidence>
<dbReference type="InterPro" id="IPR052190">
    <property type="entry name" value="Euk-Arch_PrmC-MTase"/>
</dbReference>
<dbReference type="InterPro" id="IPR007848">
    <property type="entry name" value="Small_mtfrase_dom"/>
</dbReference>
<dbReference type="EMBL" id="JAVKGT010000046">
    <property type="protein sequence ID" value="MDR5712989.1"/>
    <property type="molecule type" value="Genomic_DNA"/>
</dbReference>
<comment type="caution">
    <text evidence="7">The sequence shown here is derived from an EMBL/GenBank/DDBJ whole genome shotgun (WGS) entry which is preliminary data.</text>
</comment>
<accession>A0ABU1FWC8</accession>
<dbReference type="RefSeq" id="WP_310538356.1">
    <property type="nucleotide sequence ID" value="NZ_BAAAOC010000070.1"/>
</dbReference>
<evidence type="ECO:0000256" key="1">
    <source>
        <dbReference type="ARBA" id="ARBA00006149"/>
    </source>
</evidence>
<evidence type="ECO:0000313" key="7">
    <source>
        <dbReference type="EMBL" id="MDR5712989.1"/>
    </source>
</evidence>
<dbReference type="Pfam" id="PF05175">
    <property type="entry name" value="MTS"/>
    <property type="match status" value="1"/>
</dbReference>
<dbReference type="CDD" id="cd02440">
    <property type="entry name" value="AdoMet_MTases"/>
    <property type="match status" value="1"/>
</dbReference>
<keyword evidence="3" id="KW-0808">Transferase</keyword>
<organism evidence="7 8">
    <name type="scientific">Nesterenkonia flava</name>
    <dbReference type="NCBI Taxonomy" id="469799"/>
    <lineage>
        <taxon>Bacteria</taxon>
        <taxon>Bacillati</taxon>
        <taxon>Actinomycetota</taxon>
        <taxon>Actinomycetes</taxon>
        <taxon>Micrococcales</taxon>
        <taxon>Micrococcaceae</taxon>
        <taxon>Nesterenkonia</taxon>
    </lineage>
</organism>
<evidence type="ECO:0000256" key="2">
    <source>
        <dbReference type="ARBA" id="ARBA00022603"/>
    </source>
</evidence>
<dbReference type="Proteomes" id="UP001260872">
    <property type="component" value="Unassembled WGS sequence"/>
</dbReference>
<dbReference type="InterPro" id="IPR055487">
    <property type="entry name" value="DUF7059"/>
</dbReference>
<feature type="domain" description="Methyltransferase small" evidence="5">
    <location>
        <begin position="178"/>
        <end position="272"/>
    </location>
</feature>
<reference evidence="8" key="1">
    <citation type="submission" date="2023-07" db="EMBL/GenBank/DDBJ databases">
        <title>Description of three actinobacteria isolated from air of manufacturing shop in a pharmaceutical factory.</title>
        <authorList>
            <person name="Zhang D.-F."/>
        </authorList>
    </citation>
    <scope>NUCLEOTIDE SEQUENCE [LARGE SCALE GENOMIC DNA]</scope>
    <source>
        <strain evidence="8">CCTCC AB 207010</strain>
    </source>
</reference>
<evidence type="ECO:0000256" key="3">
    <source>
        <dbReference type="ARBA" id="ARBA00022679"/>
    </source>
</evidence>
<keyword evidence="4" id="KW-0949">S-adenosyl-L-methionine</keyword>
<evidence type="ECO:0000259" key="5">
    <source>
        <dbReference type="Pfam" id="PF05175"/>
    </source>
</evidence>